<accession>A0A0R3SX45</accession>
<dbReference type="AlphaFoldDB" id="A0A0R3SX45"/>
<name>A0A0R3SX45_HYMDI</name>
<reference evidence="2 3" key="2">
    <citation type="submission" date="2018-11" db="EMBL/GenBank/DDBJ databases">
        <authorList>
            <consortium name="Pathogen Informatics"/>
        </authorList>
    </citation>
    <scope>NUCLEOTIDE SEQUENCE [LARGE SCALE GENOMIC DNA]</scope>
</reference>
<sequence length="88" mass="10036">MVIIIVVEVFSAINFQKKDESVATMKKRYKKYKWLLKHRGRAGAPSESDSDPHEENGDDDDKGEDDGDIDSTTKIGEREDYGDREAEE</sequence>
<protein>
    <submittedName>
        <fullName evidence="4">MADF domain-containing protein</fullName>
    </submittedName>
</protein>
<dbReference type="Proteomes" id="UP000274504">
    <property type="component" value="Unassembled WGS sequence"/>
</dbReference>
<feature type="compositionally biased region" description="Basic and acidic residues" evidence="1">
    <location>
        <begin position="75"/>
        <end position="88"/>
    </location>
</feature>
<reference evidence="4" key="1">
    <citation type="submission" date="2017-02" db="UniProtKB">
        <authorList>
            <consortium name="WormBaseParasite"/>
        </authorList>
    </citation>
    <scope>IDENTIFICATION</scope>
</reference>
<evidence type="ECO:0000313" key="4">
    <source>
        <dbReference type="WBParaSite" id="HDID_0001029201-mRNA-1"/>
    </source>
</evidence>
<dbReference type="WBParaSite" id="HDID_0001029201-mRNA-1">
    <property type="protein sequence ID" value="HDID_0001029201-mRNA-1"/>
    <property type="gene ID" value="HDID_0001029201"/>
</dbReference>
<dbReference type="EMBL" id="UYSG01011606">
    <property type="protein sequence ID" value="VDL63041.1"/>
    <property type="molecule type" value="Genomic_DNA"/>
</dbReference>
<gene>
    <name evidence="2" type="ORF">HDID_LOCUS10290</name>
</gene>
<feature type="region of interest" description="Disordered" evidence="1">
    <location>
        <begin position="40"/>
        <end position="88"/>
    </location>
</feature>
<evidence type="ECO:0000256" key="1">
    <source>
        <dbReference type="SAM" id="MobiDB-lite"/>
    </source>
</evidence>
<evidence type="ECO:0000313" key="3">
    <source>
        <dbReference type="Proteomes" id="UP000274504"/>
    </source>
</evidence>
<proteinExistence type="predicted"/>
<organism evidence="4">
    <name type="scientific">Hymenolepis diminuta</name>
    <name type="common">Rat tapeworm</name>
    <dbReference type="NCBI Taxonomy" id="6216"/>
    <lineage>
        <taxon>Eukaryota</taxon>
        <taxon>Metazoa</taxon>
        <taxon>Spiralia</taxon>
        <taxon>Lophotrochozoa</taxon>
        <taxon>Platyhelminthes</taxon>
        <taxon>Cestoda</taxon>
        <taxon>Eucestoda</taxon>
        <taxon>Cyclophyllidea</taxon>
        <taxon>Hymenolepididae</taxon>
        <taxon>Hymenolepis</taxon>
    </lineage>
</organism>
<feature type="compositionally biased region" description="Acidic residues" evidence="1">
    <location>
        <begin position="56"/>
        <end position="69"/>
    </location>
</feature>
<evidence type="ECO:0000313" key="2">
    <source>
        <dbReference type="EMBL" id="VDL63041.1"/>
    </source>
</evidence>